<evidence type="ECO:0008006" key="4">
    <source>
        <dbReference type="Google" id="ProtNLM"/>
    </source>
</evidence>
<evidence type="ECO:0000313" key="2">
    <source>
        <dbReference type="EMBL" id="UXH76462.1"/>
    </source>
</evidence>
<organism evidence="2 3">
    <name type="scientific">Roseateles amylovorans</name>
    <dbReference type="NCBI Taxonomy" id="2978473"/>
    <lineage>
        <taxon>Bacteria</taxon>
        <taxon>Pseudomonadati</taxon>
        <taxon>Pseudomonadota</taxon>
        <taxon>Betaproteobacteria</taxon>
        <taxon>Burkholderiales</taxon>
        <taxon>Sphaerotilaceae</taxon>
        <taxon>Roseateles</taxon>
    </lineage>
</organism>
<gene>
    <name evidence="2" type="ORF">N4261_15530</name>
</gene>
<keyword evidence="3" id="KW-1185">Reference proteome</keyword>
<dbReference type="Gene3D" id="3.30.1150.10">
    <property type="match status" value="1"/>
</dbReference>
<dbReference type="EMBL" id="CP104562">
    <property type="protein sequence ID" value="UXH76462.1"/>
    <property type="molecule type" value="Genomic_DNA"/>
</dbReference>
<reference evidence="2" key="1">
    <citation type="submission" date="2022-10" db="EMBL/GenBank/DDBJ databases">
        <title>Characterization and whole genome sequencing of a new Roseateles species, isolated from fresh water.</title>
        <authorList>
            <person name="Guliayeva D.Y."/>
            <person name="Akhremchuk A.E."/>
            <person name="Sikolenko M.A."/>
            <person name="Valentovich L.N."/>
            <person name="Sidarenka A.V."/>
        </authorList>
    </citation>
    <scope>NUCLEOTIDE SEQUENCE</scope>
    <source>
        <strain evidence="2">BIM B-1768</strain>
    </source>
</reference>
<sequence>MSTPIRGLKGAPMARSGRWAARLGLSLLLAGCGNQAPRAPAAPEPAAEPVRPSAPRPAPAPDLASGSRGGAGAGGAAPMRSLGAPLPVSTHEALRRQAAQRLVAANPDRIYMGEVPAVLLAIPVLEIELNRDGSVKHIRVLRRPGQAVDTIDLAIAAVHKAAPFGDVSRLPHPWKFNEVFLFNDDRRFKPRTLDE</sequence>
<evidence type="ECO:0000313" key="3">
    <source>
        <dbReference type="Proteomes" id="UP001064933"/>
    </source>
</evidence>
<feature type="region of interest" description="Disordered" evidence="1">
    <location>
        <begin position="36"/>
        <end position="84"/>
    </location>
</feature>
<proteinExistence type="predicted"/>
<dbReference type="Proteomes" id="UP001064933">
    <property type="component" value="Chromosome"/>
</dbReference>
<dbReference type="RefSeq" id="WP_261756193.1">
    <property type="nucleotide sequence ID" value="NZ_CP104562.2"/>
</dbReference>
<evidence type="ECO:0000256" key="1">
    <source>
        <dbReference type="SAM" id="MobiDB-lite"/>
    </source>
</evidence>
<feature type="compositionally biased region" description="Low complexity" evidence="1">
    <location>
        <begin position="36"/>
        <end position="51"/>
    </location>
</feature>
<accession>A0ABY6AUD9</accession>
<protein>
    <recommendedName>
        <fullName evidence="4">TonB C-terminal domain-containing protein</fullName>
    </recommendedName>
</protein>
<name>A0ABY6AUD9_9BURK</name>